<gene>
    <name evidence="2" type="ORF">NS365_06355</name>
</gene>
<keyword evidence="1" id="KW-1133">Transmembrane helix</keyword>
<dbReference type="Proteomes" id="UP000078529">
    <property type="component" value="Unassembled WGS sequence"/>
</dbReference>
<keyword evidence="1" id="KW-0472">Membrane</keyword>
<keyword evidence="1" id="KW-0812">Transmembrane</keyword>
<feature type="transmembrane region" description="Helical" evidence="1">
    <location>
        <begin position="7"/>
        <end position="28"/>
    </location>
</feature>
<protein>
    <submittedName>
        <fullName evidence="2">Uncharacterized protein</fullName>
    </submittedName>
</protein>
<evidence type="ECO:0000313" key="2">
    <source>
        <dbReference type="EMBL" id="KTR06742.1"/>
    </source>
</evidence>
<accession>A0A175RV59</accession>
<feature type="transmembrane region" description="Helical" evidence="1">
    <location>
        <begin position="105"/>
        <end position="125"/>
    </location>
</feature>
<proteinExistence type="predicted"/>
<name>A0A175RV59_9HYPH</name>
<dbReference type="RefSeq" id="WP_058599433.1">
    <property type="nucleotide sequence ID" value="NZ_LDQA01000015.1"/>
</dbReference>
<sequence length="148" mass="15326">MSAVLRILFLIPMGFVLACCAGAAALILPFVELPGAALSNPAQIADLVFLFTLQAAQVGWTALVPFLVFLVLSEALRLRSILIHLIAGLIGGAIAAHAGTAATDMRVQTATIVAGLAFALTYWIVAGHGAGRRRPAVARLPTTAPSKD</sequence>
<keyword evidence="3" id="KW-1185">Reference proteome</keyword>
<dbReference type="EMBL" id="LDQA01000015">
    <property type="protein sequence ID" value="KTR06742.1"/>
    <property type="molecule type" value="Genomic_DNA"/>
</dbReference>
<evidence type="ECO:0000313" key="3">
    <source>
        <dbReference type="Proteomes" id="UP000078529"/>
    </source>
</evidence>
<feature type="transmembrane region" description="Helical" evidence="1">
    <location>
        <begin position="81"/>
        <end position="99"/>
    </location>
</feature>
<dbReference type="PATRIC" id="fig|401562.4.peg.928"/>
<feature type="transmembrane region" description="Helical" evidence="1">
    <location>
        <begin position="48"/>
        <end position="72"/>
    </location>
</feature>
<comment type="caution">
    <text evidence="2">The sequence shown here is derived from an EMBL/GenBank/DDBJ whole genome shotgun (WGS) entry which is preliminary data.</text>
</comment>
<dbReference type="PROSITE" id="PS51257">
    <property type="entry name" value="PROKAR_LIPOPROTEIN"/>
    <property type="match status" value="1"/>
</dbReference>
<dbReference type="AlphaFoldDB" id="A0A175RV59"/>
<organism evidence="2 3">
    <name type="scientific">Aureimonas ureilytica</name>
    <dbReference type="NCBI Taxonomy" id="401562"/>
    <lineage>
        <taxon>Bacteria</taxon>
        <taxon>Pseudomonadati</taxon>
        <taxon>Pseudomonadota</taxon>
        <taxon>Alphaproteobacteria</taxon>
        <taxon>Hyphomicrobiales</taxon>
        <taxon>Aurantimonadaceae</taxon>
        <taxon>Aureimonas</taxon>
    </lineage>
</organism>
<reference evidence="2 3" key="1">
    <citation type="journal article" date="2016" name="Front. Microbiol.">
        <title>Genomic Resource of Rice Seed Associated Bacteria.</title>
        <authorList>
            <person name="Midha S."/>
            <person name="Bansal K."/>
            <person name="Sharma S."/>
            <person name="Kumar N."/>
            <person name="Patil P.P."/>
            <person name="Chaudhry V."/>
            <person name="Patil P.B."/>
        </authorList>
    </citation>
    <scope>NUCLEOTIDE SEQUENCE [LARGE SCALE GENOMIC DNA]</scope>
    <source>
        <strain evidence="2 3">NS365</strain>
    </source>
</reference>
<evidence type="ECO:0000256" key="1">
    <source>
        <dbReference type="SAM" id="Phobius"/>
    </source>
</evidence>